<dbReference type="PATRIC" id="fig|94132.3.peg.2501"/>
<proteinExistence type="predicted"/>
<dbReference type="GO" id="GO:0009055">
    <property type="term" value="F:electron transfer activity"/>
    <property type="evidence" value="ECO:0007669"/>
    <property type="project" value="InterPro"/>
</dbReference>
<organism evidence="6 7">
    <name type="scientific">Ramlibacter tataouinensis</name>
    <dbReference type="NCBI Taxonomy" id="94132"/>
    <lineage>
        <taxon>Bacteria</taxon>
        <taxon>Pseudomonadati</taxon>
        <taxon>Pseudomonadota</taxon>
        <taxon>Betaproteobacteria</taxon>
        <taxon>Burkholderiales</taxon>
        <taxon>Comamonadaceae</taxon>
        <taxon>Ramlibacter</taxon>
    </lineage>
</organism>
<sequence length="161" mass="17716">MTIDRLASRAHQLLATTVLVVLAACDRAPAPDPLRLQPADAAVVAAGRKVYEAHCAACHGMQLQGQPNWRERDSNGRLPAPPHDASGHTWHHTDEVLFRITKMGVAKAANLKDYDSGMPAYDGVLTDAQIVAALSFIKSQWPPEIRRRHDELNEAQKKRAD</sequence>
<evidence type="ECO:0000256" key="1">
    <source>
        <dbReference type="ARBA" id="ARBA00022617"/>
    </source>
</evidence>
<keyword evidence="1 4" id="KW-0349">Heme</keyword>
<evidence type="ECO:0000256" key="4">
    <source>
        <dbReference type="PROSITE-ProRule" id="PRU00433"/>
    </source>
</evidence>
<dbReference type="EMBL" id="CP010951">
    <property type="protein sequence ID" value="AMO23538.1"/>
    <property type="molecule type" value="Genomic_DNA"/>
</dbReference>
<evidence type="ECO:0000256" key="2">
    <source>
        <dbReference type="ARBA" id="ARBA00022723"/>
    </source>
</evidence>
<reference evidence="6 7" key="1">
    <citation type="journal article" date="2014" name="Int. J. Syst. Evol. Microbiol.">
        <title>Ramlibacter solisilvae sp. nov., isolated from forest soil, and emended description of the genus Ramlibacter.</title>
        <authorList>
            <person name="Lee H.J."/>
            <person name="Lee S.H."/>
            <person name="Lee S.S."/>
            <person name="Lee J.S."/>
            <person name="Kim Y."/>
            <person name="Kim S.C."/>
            <person name="Jeon C.O."/>
        </authorList>
    </citation>
    <scope>NUCLEOTIDE SEQUENCE [LARGE SCALE GENOMIC DNA]</scope>
    <source>
        <strain evidence="6 7">5-10</strain>
    </source>
</reference>
<protein>
    <submittedName>
        <fullName evidence="6">Cytochrome C</fullName>
    </submittedName>
</protein>
<dbReference type="InterPro" id="IPR009056">
    <property type="entry name" value="Cyt_c-like_dom"/>
</dbReference>
<dbReference type="InterPro" id="IPR036909">
    <property type="entry name" value="Cyt_c-like_dom_sf"/>
</dbReference>
<dbReference type="PANTHER" id="PTHR35008">
    <property type="entry name" value="BLL4482 PROTEIN-RELATED"/>
    <property type="match status" value="1"/>
</dbReference>
<dbReference type="Proteomes" id="UP000070433">
    <property type="component" value="Chromosome"/>
</dbReference>
<dbReference type="Gene3D" id="1.10.760.10">
    <property type="entry name" value="Cytochrome c-like domain"/>
    <property type="match status" value="1"/>
</dbReference>
<evidence type="ECO:0000313" key="7">
    <source>
        <dbReference type="Proteomes" id="UP000070433"/>
    </source>
</evidence>
<dbReference type="AlphaFoldDB" id="A0A127JU27"/>
<name>A0A127JU27_9BURK</name>
<dbReference type="PROSITE" id="PS51257">
    <property type="entry name" value="PROKAR_LIPOPROTEIN"/>
    <property type="match status" value="1"/>
</dbReference>
<keyword evidence="7" id="KW-1185">Reference proteome</keyword>
<dbReference type="GO" id="GO:0020037">
    <property type="term" value="F:heme binding"/>
    <property type="evidence" value="ECO:0007669"/>
    <property type="project" value="InterPro"/>
</dbReference>
<dbReference type="GO" id="GO:0046872">
    <property type="term" value="F:metal ion binding"/>
    <property type="evidence" value="ECO:0007669"/>
    <property type="project" value="UniProtKB-KW"/>
</dbReference>
<dbReference type="PROSITE" id="PS51007">
    <property type="entry name" value="CYTC"/>
    <property type="match status" value="1"/>
</dbReference>
<gene>
    <name evidence="6" type="ORF">UC35_12330</name>
</gene>
<keyword evidence="3 4" id="KW-0408">Iron</keyword>
<dbReference type="OrthoDB" id="9765171at2"/>
<keyword evidence="2 4" id="KW-0479">Metal-binding</keyword>
<dbReference type="InterPro" id="IPR051459">
    <property type="entry name" value="Cytochrome_c-type_DH"/>
</dbReference>
<evidence type="ECO:0000313" key="6">
    <source>
        <dbReference type="EMBL" id="AMO23538.1"/>
    </source>
</evidence>
<evidence type="ECO:0000256" key="3">
    <source>
        <dbReference type="ARBA" id="ARBA00023004"/>
    </source>
</evidence>
<dbReference type="PANTHER" id="PTHR35008:SF4">
    <property type="entry name" value="BLL4482 PROTEIN"/>
    <property type="match status" value="1"/>
</dbReference>
<accession>A0A127JU27</accession>
<dbReference type="SUPFAM" id="SSF46626">
    <property type="entry name" value="Cytochrome c"/>
    <property type="match status" value="1"/>
</dbReference>
<dbReference type="Pfam" id="PF00034">
    <property type="entry name" value="Cytochrom_C"/>
    <property type="match status" value="1"/>
</dbReference>
<evidence type="ECO:0000259" key="5">
    <source>
        <dbReference type="PROSITE" id="PS51007"/>
    </source>
</evidence>
<feature type="domain" description="Cytochrome c" evidence="5">
    <location>
        <begin position="42"/>
        <end position="141"/>
    </location>
</feature>
<dbReference type="RefSeq" id="WP_061499972.1">
    <property type="nucleotide sequence ID" value="NZ_CP010951.1"/>
</dbReference>